<dbReference type="OrthoDB" id="3226575at2759"/>
<comment type="caution">
    <text evidence="2">The sequence shown here is derived from an EMBL/GenBank/DDBJ whole genome shotgun (WGS) entry which is preliminary data.</text>
</comment>
<protein>
    <recommendedName>
        <fullName evidence="1">F-box domain-containing protein</fullName>
    </recommendedName>
</protein>
<evidence type="ECO:0000313" key="3">
    <source>
        <dbReference type="Proteomes" id="UP000807306"/>
    </source>
</evidence>
<dbReference type="Proteomes" id="UP000807306">
    <property type="component" value="Unassembled WGS sequence"/>
</dbReference>
<sequence length="594" mass="67355">MTTQDNIPLVSRSPTRRKINFNDEVHGRLLAPLLVYHPLYKAGVELLREDMFDVREHLNAISIMSHAEAAIANRAMTFTKANQVQQRMDRLVQIRDASPDGLRSVDMETFRDALKSLNDIRAQYLVLLPLTFRINHLPPELLMRIFRLSIWPLSGTDSDLEAAVCLSHVSRLWRSITISDQRLWNPVCFLEPAKFERSFAIMERAGPTGLDVRIRDKQATPISPEAMRNLMIRIFYWIQGIKRLDVFVFNKEAIIPVLEALGQISLLSSPVSMEVVELHSFLATSPANYVHVVQPLFGGAIPPFFKHLCLDGIRTDWGVKLLSRLTTLDLRRLAMGTLPSASTFRAILQNANTLEKLVLDAAGPMHPPNVALGLPPIVLPGLKILVIGGCTDAYFEYLLAYFKAPNVLDLTITFPINNNNTRLFNSLTTCNCMPLVQILTLVKFPRRDEAFPHDQAILFSKWLKTMPDLTFLRVINTNPGLFDVLAFDETTFSFAGAGDWPKDRPRKLICAKLKYFDWQTEYADLKQIQLCLSTRKSLGHPAWRLWISSRIASSFRWEEAMQLPEFLAEGGTVSTSELRTEEEARICPLVYPIA</sequence>
<dbReference type="AlphaFoldDB" id="A0A9P6EV57"/>
<dbReference type="Pfam" id="PF12937">
    <property type="entry name" value="F-box-like"/>
    <property type="match status" value="1"/>
</dbReference>
<proteinExistence type="predicted"/>
<dbReference type="EMBL" id="MU157824">
    <property type="protein sequence ID" value="KAF9535679.1"/>
    <property type="molecule type" value="Genomic_DNA"/>
</dbReference>
<reference evidence="2" key="1">
    <citation type="submission" date="2020-11" db="EMBL/GenBank/DDBJ databases">
        <authorList>
            <consortium name="DOE Joint Genome Institute"/>
            <person name="Ahrendt S."/>
            <person name="Riley R."/>
            <person name="Andreopoulos W."/>
            <person name="Labutti K."/>
            <person name="Pangilinan J."/>
            <person name="Ruiz-Duenas F.J."/>
            <person name="Barrasa J.M."/>
            <person name="Sanchez-Garcia M."/>
            <person name="Camarero S."/>
            <person name="Miyauchi S."/>
            <person name="Serrano A."/>
            <person name="Linde D."/>
            <person name="Babiker R."/>
            <person name="Drula E."/>
            <person name="Ayuso-Fernandez I."/>
            <person name="Pacheco R."/>
            <person name="Padilla G."/>
            <person name="Ferreira P."/>
            <person name="Barriuso J."/>
            <person name="Kellner H."/>
            <person name="Castanera R."/>
            <person name="Alfaro M."/>
            <person name="Ramirez L."/>
            <person name="Pisabarro A.G."/>
            <person name="Kuo A."/>
            <person name="Tritt A."/>
            <person name="Lipzen A."/>
            <person name="He G."/>
            <person name="Yan M."/>
            <person name="Ng V."/>
            <person name="Cullen D."/>
            <person name="Martin F."/>
            <person name="Rosso M.-N."/>
            <person name="Henrissat B."/>
            <person name="Hibbett D."/>
            <person name="Martinez A.T."/>
            <person name="Grigoriev I.V."/>
        </authorList>
    </citation>
    <scope>NUCLEOTIDE SEQUENCE</scope>
    <source>
        <strain evidence="2">CBS 506.95</strain>
    </source>
</reference>
<evidence type="ECO:0000313" key="2">
    <source>
        <dbReference type="EMBL" id="KAF9535679.1"/>
    </source>
</evidence>
<organism evidence="2 3">
    <name type="scientific">Crepidotus variabilis</name>
    <dbReference type="NCBI Taxonomy" id="179855"/>
    <lineage>
        <taxon>Eukaryota</taxon>
        <taxon>Fungi</taxon>
        <taxon>Dikarya</taxon>
        <taxon>Basidiomycota</taxon>
        <taxon>Agaricomycotina</taxon>
        <taxon>Agaricomycetes</taxon>
        <taxon>Agaricomycetidae</taxon>
        <taxon>Agaricales</taxon>
        <taxon>Agaricineae</taxon>
        <taxon>Crepidotaceae</taxon>
        <taxon>Crepidotus</taxon>
    </lineage>
</organism>
<dbReference type="Gene3D" id="1.20.1280.50">
    <property type="match status" value="1"/>
</dbReference>
<dbReference type="InterPro" id="IPR001810">
    <property type="entry name" value="F-box_dom"/>
</dbReference>
<dbReference type="InterPro" id="IPR036047">
    <property type="entry name" value="F-box-like_dom_sf"/>
</dbReference>
<accession>A0A9P6EV57</accession>
<evidence type="ECO:0000259" key="1">
    <source>
        <dbReference type="Pfam" id="PF12937"/>
    </source>
</evidence>
<gene>
    <name evidence="2" type="ORF">CPB83DRAFT_26818</name>
</gene>
<dbReference type="SUPFAM" id="SSF81383">
    <property type="entry name" value="F-box domain"/>
    <property type="match status" value="1"/>
</dbReference>
<name>A0A9P6EV57_9AGAR</name>
<feature type="domain" description="F-box" evidence="1">
    <location>
        <begin position="134"/>
        <end position="189"/>
    </location>
</feature>
<keyword evidence="3" id="KW-1185">Reference proteome</keyword>